<dbReference type="Gene3D" id="2.160.20.80">
    <property type="entry name" value="E3 ubiquitin-protein ligase SopA"/>
    <property type="match status" value="1"/>
</dbReference>
<dbReference type="RefSeq" id="WP_044445015.1">
    <property type="nucleotide sequence ID" value="NZ_JARSKI010000014.1"/>
</dbReference>
<proteinExistence type="predicted"/>
<dbReference type="AlphaFoldDB" id="A0A9Q4DN44"/>
<dbReference type="Proteomes" id="UP001070352">
    <property type="component" value="Unassembled WGS sequence"/>
</dbReference>
<organism evidence="1 2">
    <name type="scientific">Bacillus spizizenii</name>
    <name type="common">Bacillus subtilis subsp. spizizenii</name>
    <dbReference type="NCBI Taxonomy" id="96241"/>
    <lineage>
        <taxon>Bacteria</taxon>
        <taxon>Bacillati</taxon>
        <taxon>Bacillota</taxon>
        <taxon>Bacilli</taxon>
        <taxon>Bacillales</taxon>
        <taxon>Bacillaceae</taxon>
        <taxon>Bacillus</taxon>
    </lineage>
</organism>
<dbReference type="Pfam" id="PF00805">
    <property type="entry name" value="Pentapeptide"/>
    <property type="match status" value="1"/>
</dbReference>
<dbReference type="InterPro" id="IPR052949">
    <property type="entry name" value="PA_immunity-related"/>
</dbReference>
<reference evidence="1" key="1">
    <citation type="submission" date="2022-02" db="EMBL/GenBank/DDBJ databases">
        <title>Crop Bioprotection Bacillus Genome Sequencing.</title>
        <authorList>
            <person name="Dunlap C."/>
        </authorList>
    </citation>
    <scope>NUCLEOTIDE SEQUENCE</scope>
    <source>
        <strain evidence="1">M18B4</strain>
    </source>
</reference>
<name>A0A9Q4DN44_BACSC</name>
<dbReference type="EMBL" id="JALANJ010000003">
    <property type="protein sequence ID" value="MCY8119451.1"/>
    <property type="molecule type" value="Genomic_DNA"/>
</dbReference>
<dbReference type="InterPro" id="IPR001646">
    <property type="entry name" value="5peptide_repeat"/>
</dbReference>
<evidence type="ECO:0000313" key="2">
    <source>
        <dbReference type="Proteomes" id="UP001070352"/>
    </source>
</evidence>
<dbReference type="PANTHER" id="PTHR42999">
    <property type="entry name" value="ANTIBIOTIC RESISTANCE PROTEIN MCBG"/>
    <property type="match status" value="1"/>
</dbReference>
<comment type="caution">
    <text evidence="1">The sequence shown here is derived from an EMBL/GenBank/DDBJ whole genome shotgun (WGS) entry which is preliminary data.</text>
</comment>
<evidence type="ECO:0000313" key="1">
    <source>
        <dbReference type="EMBL" id="MCY8119451.1"/>
    </source>
</evidence>
<gene>
    <name evidence="1" type="ORF">MOC45_02340</name>
</gene>
<dbReference type="SUPFAM" id="SSF141571">
    <property type="entry name" value="Pentapeptide repeat-like"/>
    <property type="match status" value="1"/>
</dbReference>
<dbReference type="Pfam" id="PF13599">
    <property type="entry name" value="Pentapeptide_4"/>
    <property type="match status" value="1"/>
</dbReference>
<protein>
    <submittedName>
        <fullName evidence="1">Pentapeptide repeat-containing protein</fullName>
    </submittedName>
</protein>
<accession>A0A9Q4DN44</accession>
<sequence length="212" mass="23828">MNKIVIQKPHIPENLQTADFHETVTQNDVVSMHLFADCTICGEDIERLCVEKTIFRNVVFIDVSFRHIELTDVIFEKCDLSNADFSGAVIHRTSVKQSKMVGMNVAESTLRNVSFEECHGHFSSFSYSNMKQVRFDHCALMQSECSNMALQQTHFNGCELEGASFFGTSLQNMDLSTCRFEQLHVSLDKLKGCKIAPEHAIAFARALGAVIV</sequence>
<dbReference type="PANTHER" id="PTHR42999:SF1">
    <property type="entry name" value="PENTAPEPTIDE REPEAT-CONTAINING PROTEIN"/>
    <property type="match status" value="1"/>
</dbReference>